<feature type="coiled-coil region" evidence="1">
    <location>
        <begin position="69"/>
        <end position="99"/>
    </location>
</feature>
<dbReference type="Proteomes" id="UP000553706">
    <property type="component" value="Unassembled WGS sequence"/>
</dbReference>
<name>A0A840VI24_9PROT</name>
<reference evidence="2 3" key="1">
    <citation type="submission" date="2020-08" db="EMBL/GenBank/DDBJ databases">
        <title>Genomic Encyclopedia of Type Strains, Phase IV (KMG-IV): sequencing the most valuable type-strain genomes for metagenomic binning, comparative biology and taxonomic classification.</title>
        <authorList>
            <person name="Goeker M."/>
        </authorList>
    </citation>
    <scope>NUCLEOTIDE SEQUENCE [LARGE SCALE GENOMIC DNA]</scope>
    <source>
        <strain evidence="2 3">DSM 27026</strain>
    </source>
</reference>
<evidence type="ECO:0000313" key="3">
    <source>
        <dbReference type="Proteomes" id="UP000553706"/>
    </source>
</evidence>
<keyword evidence="1" id="KW-0175">Coiled coil</keyword>
<proteinExistence type="predicted"/>
<evidence type="ECO:0000313" key="2">
    <source>
        <dbReference type="EMBL" id="MBB5371949.1"/>
    </source>
</evidence>
<evidence type="ECO:0000256" key="1">
    <source>
        <dbReference type="SAM" id="Coils"/>
    </source>
</evidence>
<dbReference type="EMBL" id="JACHFJ010000001">
    <property type="protein sequence ID" value="MBB5371949.1"/>
    <property type="molecule type" value="Genomic_DNA"/>
</dbReference>
<organism evidence="2 3">
    <name type="scientific">Acidocella aromatica</name>
    <dbReference type="NCBI Taxonomy" id="1303579"/>
    <lineage>
        <taxon>Bacteria</taxon>
        <taxon>Pseudomonadati</taxon>
        <taxon>Pseudomonadota</taxon>
        <taxon>Alphaproteobacteria</taxon>
        <taxon>Acetobacterales</taxon>
        <taxon>Acidocellaceae</taxon>
        <taxon>Acidocella</taxon>
    </lineage>
</organism>
<dbReference type="InterPro" id="IPR007475">
    <property type="entry name" value="UbiK"/>
</dbReference>
<accession>A0A840VI24</accession>
<gene>
    <name evidence="2" type="ORF">HNP71_000173</name>
</gene>
<dbReference type="RefSeq" id="WP_408840399.1">
    <property type="nucleotide sequence ID" value="NZ_JACHFJ010000001.1"/>
</dbReference>
<dbReference type="AlphaFoldDB" id="A0A840VI24"/>
<comment type="caution">
    <text evidence="2">The sequence shown here is derived from an EMBL/GenBank/DDBJ whole genome shotgun (WGS) entry which is preliminary data.</text>
</comment>
<keyword evidence="3" id="KW-1185">Reference proteome</keyword>
<dbReference type="Pfam" id="PF04380">
    <property type="entry name" value="BMFP"/>
    <property type="match status" value="1"/>
</dbReference>
<sequence length="111" mass="12279">MTNIICRFIWRTVTTEKARPMTERPKFFDDLAGVAGGAISALAGVREEVSSLVRARVDEAVRRLDLVKREEFEAMAELARRAKAEVEALERRVAALESGAPETDETSDLAS</sequence>
<protein>
    <submittedName>
        <fullName evidence="2">BMFP domain-containing protein YqiC</fullName>
    </submittedName>
</protein>